<evidence type="ECO:0000256" key="1">
    <source>
        <dbReference type="ARBA" id="ARBA00004651"/>
    </source>
</evidence>
<keyword evidence="8 9" id="KW-0472">Membrane</keyword>
<feature type="transmembrane region" description="Helical" evidence="9">
    <location>
        <begin position="267"/>
        <end position="285"/>
    </location>
</feature>
<dbReference type="InterPro" id="IPR017871">
    <property type="entry name" value="ABC_transporter-like_CS"/>
</dbReference>
<accession>A0A2T5VGR6</accession>
<evidence type="ECO:0000256" key="9">
    <source>
        <dbReference type="SAM" id="Phobius"/>
    </source>
</evidence>
<evidence type="ECO:0000256" key="5">
    <source>
        <dbReference type="ARBA" id="ARBA00022741"/>
    </source>
</evidence>
<evidence type="ECO:0000313" key="13">
    <source>
        <dbReference type="Proteomes" id="UP000244081"/>
    </source>
</evidence>
<evidence type="ECO:0000256" key="2">
    <source>
        <dbReference type="ARBA" id="ARBA00005417"/>
    </source>
</evidence>
<proteinExistence type="inferred from homology"/>
<dbReference type="PROSITE" id="PS50893">
    <property type="entry name" value="ABC_TRANSPORTER_2"/>
    <property type="match status" value="1"/>
</dbReference>
<dbReference type="InterPro" id="IPR003439">
    <property type="entry name" value="ABC_transporter-like_ATP-bd"/>
</dbReference>
<comment type="subcellular location">
    <subcellularLocation>
        <location evidence="1">Cell membrane</location>
        <topology evidence="1">Multi-pass membrane protein</topology>
    </subcellularLocation>
</comment>
<feature type="transmembrane region" description="Helical" evidence="9">
    <location>
        <begin position="148"/>
        <end position="171"/>
    </location>
</feature>
<protein>
    <submittedName>
        <fullName evidence="12">ATP-binding cassette subfamily B protein</fullName>
    </submittedName>
</protein>
<evidence type="ECO:0000256" key="3">
    <source>
        <dbReference type="ARBA" id="ARBA00022448"/>
    </source>
</evidence>
<gene>
    <name evidence="12" type="ORF">C8N35_101977</name>
</gene>
<dbReference type="SUPFAM" id="SSF52540">
    <property type="entry name" value="P-loop containing nucleoside triphosphate hydrolases"/>
    <property type="match status" value="1"/>
</dbReference>
<dbReference type="Pfam" id="PF00664">
    <property type="entry name" value="ABC_membrane"/>
    <property type="match status" value="1"/>
</dbReference>
<evidence type="ECO:0000259" key="11">
    <source>
        <dbReference type="PROSITE" id="PS50929"/>
    </source>
</evidence>
<dbReference type="GO" id="GO:0034040">
    <property type="term" value="F:ATPase-coupled lipid transmembrane transporter activity"/>
    <property type="evidence" value="ECO:0007669"/>
    <property type="project" value="TreeGrafter"/>
</dbReference>
<keyword evidence="4 9" id="KW-0812">Transmembrane</keyword>
<feature type="transmembrane region" description="Helical" evidence="9">
    <location>
        <begin position="33"/>
        <end position="57"/>
    </location>
</feature>
<dbReference type="Gene3D" id="1.20.1560.10">
    <property type="entry name" value="ABC transporter type 1, transmembrane domain"/>
    <property type="match status" value="1"/>
</dbReference>
<dbReference type="InterPro" id="IPR036640">
    <property type="entry name" value="ABC1_TM_sf"/>
</dbReference>
<dbReference type="EMBL" id="QAYG01000001">
    <property type="protein sequence ID" value="PTW62928.1"/>
    <property type="molecule type" value="Genomic_DNA"/>
</dbReference>
<dbReference type="PROSITE" id="PS50929">
    <property type="entry name" value="ABC_TM1F"/>
    <property type="match status" value="1"/>
</dbReference>
<feature type="domain" description="ABC transporter" evidence="10">
    <location>
        <begin position="354"/>
        <end position="588"/>
    </location>
</feature>
<dbReference type="InterPro" id="IPR027417">
    <property type="entry name" value="P-loop_NTPase"/>
</dbReference>
<evidence type="ECO:0000256" key="4">
    <source>
        <dbReference type="ARBA" id="ARBA00022692"/>
    </source>
</evidence>
<dbReference type="InterPro" id="IPR003593">
    <property type="entry name" value="AAA+_ATPase"/>
</dbReference>
<evidence type="ECO:0000259" key="10">
    <source>
        <dbReference type="PROSITE" id="PS50893"/>
    </source>
</evidence>
<dbReference type="SMART" id="SM00382">
    <property type="entry name" value="AAA"/>
    <property type="match status" value="1"/>
</dbReference>
<evidence type="ECO:0000256" key="6">
    <source>
        <dbReference type="ARBA" id="ARBA00022840"/>
    </source>
</evidence>
<dbReference type="AlphaFoldDB" id="A0A2T5VGR6"/>
<sequence>MPLLRLLAQWLFKDPESSLSLIRRLLAENARRYVWQYAVAFALMGLVAATTAGSAWIMRDIINEIFIEKREGMIFVIAGVVVGLYFLKGAATYGQNVIMTRIGNNIVAINQRRLFDHILGQGMNFFDRHVLGDLSTRMSHNASAARSVIDLIVVSLGRDLLSLVGLLFVVIYMDPGMATLALLVGGPAVLGVNALIKKTRKVAKAQFVSMTQIVSTMQESVLGARVVKAFTAEDSMRGRMRKAIDDVERQSNRMGLLRARTSPMMETLGGISVGLVIIWGGFSVIHRGSDPGAFFAFLTALLMAYEPAKRLARMQVQLENGMVGVKIMYDLLDMDLTIDEKDGAQPLSVPHGEVRFDDVHFGYAHDQKALNGLDFVAEAGKTTALVGASGAGKSTVLALIERFYDVSAGRVLIDDQDIRDVTVASLRGSIALVTQDTFLFEGSVHENILRGRPGATHEEVRQAARDANAEEFIVELASGYDEPVGENGGRLSGGQRQRIAIARAMLRDAPILLLDEATSALDAESESKIQVALERLMQDRTTIVIAHRLSTVRNADKIVVMDHGRAAEEGSHADLMQKDALYRKLHDLQFKV</sequence>
<dbReference type="GO" id="GO:0005524">
    <property type="term" value="F:ATP binding"/>
    <property type="evidence" value="ECO:0007669"/>
    <property type="project" value="UniProtKB-KW"/>
</dbReference>
<dbReference type="PROSITE" id="PS00211">
    <property type="entry name" value="ABC_TRANSPORTER_1"/>
    <property type="match status" value="1"/>
</dbReference>
<dbReference type="Pfam" id="PF00005">
    <property type="entry name" value="ABC_tran"/>
    <property type="match status" value="1"/>
</dbReference>
<dbReference type="Gene3D" id="3.40.50.300">
    <property type="entry name" value="P-loop containing nucleotide triphosphate hydrolases"/>
    <property type="match status" value="1"/>
</dbReference>
<evidence type="ECO:0000313" key="12">
    <source>
        <dbReference type="EMBL" id="PTW62928.1"/>
    </source>
</evidence>
<dbReference type="InterPro" id="IPR011527">
    <property type="entry name" value="ABC1_TM_dom"/>
</dbReference>
<dbReference type="GO" id="GO:0140359">
    <property type="term" value="F:ABC-type transporter activity"/>
    <property type="evidence" value="ECO:0007669"/>
    <property type="project" value="InterPro"/>
</dbReference>
<keyword evidence="3" id="KW-0813">Transport</keyword>
<name>A0A2T5VGR6_9HYPH</name>
<keyword evidence="13" id="KW-1185">Reference proteome</keyword>
<dbReference type="Proteomes" id="UP000244081">
    <property type="component" value="Unassembled WGS sequence"/>
</dbReference>
<feature type="transmembrane region" description="Helical" evidence="9">
    <location>
        <begin position="177"/>
        <end position="196"/>
    </location>
</feature>
<evidence type="ECO:0000256" key="8">
    <source>
        <dbReference type="ARBA" id="ARBA00023136"/>
    </source>
</evidence>
<feature type="domain" description="ABC transmembrane type-1" evidence="11">
    <location>
        <begin position="38"/>
        <end position="320"/>
    </location>
</feature>
<dbReference type="SUPFAM" id="SSF90123">
    <property type="entry name" value="ABC transporter transmembrane region"/>
    <property type="match status" value="1"/>
</dbReference>
<dbReference type="GO" id="GO:0005886">
    <property type="term" value="C:plasma membrane"/>
    <property type="evidence" value="ECO:0007669"/>
    <property type="project" value="UniProtKB-SubCell"/>
</dbReference>
<organism evidence="12 13">
    <name type="scientific">Breoghania corrubedonensis</name>
    <dbReference type="NCBI Taxonomy" id="665038"/>
    <lineage>
        <taxon>Bacteria</taxon>
        <taxon>Pseudomonadati</taxon>
        <taxon>Pseudomonadota</taxon>
        <taxon>Alphaproteobacteria</taxon>
        <taxon>Hyphomicrobiales</taxon>
        <taxon>Stappiaceae</taxon>
        <taxon>Breoghania</taxon>
    </lineage>
</organism>
<keyword evidence="5" id="KW-0547">Nucleotide-binding</keyword>
<dbReference type="PANTHER" id="PTHR24221">
    <property type="entry name" value="ATP-BINDING CASSETTE SUB-FAMILY B"/>
    <property type="match status" value="1"/>
</dbReference>
<dbReference type="GO" id="GO:0016887">
    <property type="term" value="F:ATP hydrolysis activity"/>
    <property type="evidence" value="ECO:0007669"/>
    <property type="project" value="InterPro"/>
</dbReference>
<keyword evidence="6 12" id="KW-0067">ATP-binding</keyword>
<dbReference type="CDD" id="cd18552">
    <property type="entry name" value="ABC_6TM_MsbA_like"/>
    <property type="match status" value="1"/>
</dbReference>
<dbReference type="InterPro" id="IPR039421">
    <property type="entry name" value="Type_1_exporter"/>
</dbReference>
<feature type="transmembrane region" description="Helical" evidence="9">
    <location>
        <begin position="72"/>
        <end position="91"/>
    </location>
</feature>
<dbReference type="FunFam" id="3.40.50.300:FF:000287">
    <property type="entry name" value="Multidrug ABC transporter ATP-binding protein"/>
    <property type="match status" value="1"/>
</dbReference>
<comment type="similarity">
    <text evidence="2">Belongs to the ABC transporter superfamily.</text>
</comment>
<dbReference type="RefSeq" id="WP_245926657.1">
    <property type="nucleotide sequence ID" value="NZ_QAYG01000001.1"/>
</dbReference>
<comment type="caution">
    <text evidence="12">The sequence shown here is derived from an EMBL/GenBank/DDBJ whole genome shotgun (WGS) entry which is preliminary data.</text>
</comment>
<dbReference type="PANTHER" id="PTHR24221:SF654">
    <property type="entry name" value="ATP-BINDING CASSETTE SUB-FAMILY B MEMBER 6"/>
    <property type="match status" value="1"/>
</dbReference>
<keyword evidence="7 9" id="KW-1133">Transmembrane helix</keyword>
<reference evidence="12 13" key="1">
    <citation type="submission" date="2018-04" db="EMBL/GenBank/DDBJ databases">
        <title>Genomic Encyclopedia of Archaeal and Bacterial Type Strains, Phase II (KMG-II): from individual species to whole genera.</title>
        <authorList>
            <person name="Goeker M."/>
        </authorList>
    </citation>
    <scope>NUCLEOTIDE SEQUENCE [LARGE SCALE GENOMIC DNA]</scope>
    <source>
        <strain evidence="12 13">DSM 23382</strain>
    </source>
</reference>
<evidence type="ECO:0000256" key="7">
    <source>
        <dbReference type="ARBA" id="ARBA00022989"/>
    </source>
</evidence>